<accession>A0A6G1F798</accession>
<gene>
    <name evidence="1" type="ORF">E2562_012009</name>
</gene>
<name>A0A6G1F798_9ORYZ</name>
<evidence type="ECO:0000313" key="2">
    <source>
        <dbReference type="Proteomes" id="UP000479710"/>
    </source>
</evidence>
<keyword evidence="2" id="KW-1185">Reference proteome</keyword>
<sequence length="83" mass="9505">MRSREQQRWRLLRSTTWPVVAVDPDFEVASRRRSSVHAEPRQRARQSRSRCALVEVNGNGSDDCVWLQCNQELAAAPVEVVLS</sequence>
<dbReference type="Proteomes" id="UP000479710">
    <property type="component" value="Unassembled WGS sequence"/>
</dbReference>
<evidence type="ECO:0000313" key="1">
    <source>
        <dbReference type="EMBL" id="KAF0932715.1"/>
    </source>
</evidence>
<organism evidence="1 2">
    <name type="scientific">Oryza meyeriana var. granulata</name>
    <dbReference type="NCBI Taxonomy" id="110450"/>
    <lineage>
        <taxon>Eukaryota</taxon>
        <taxon>Viridiplantae</taxon>
        <taxon>Streptophyta</taxon>
        <taxon>Embryophyta</taxon>
        <taxon>Tracheophyta</taxon>
        <taxon>Spermatophyta</taxon>
        <taxon>Magnoliopsida</taxon>
        <taxon>Liliopsida</taxon>
        <taxon>Poales</taxon>
        <taxon>Poaceae</taxon>
        <taxon>BOP clade</taxon>
        <taxon>Oryzoideae</taxon>
        <taxon>Oryzeae</taxon>
        <taxon>Oryzinae</taxon>
        <taxon>Oryza</taxon>
        <taxon>Oryza meyeriana</taxon>
    </lineage>
</organism>
<dbReference type="AlphaFoldDB" id="A0A6G1F798"/>
<proteinExistence type="predicted"/>
<dbReference type="EMBL" id="SPHZ02000001">
    <property type="protein sequence ID" value="KAF0932715.1"/>
    <property type="molecule type" value="Genomic_DNA"/>
</dbReference>
<reference evidence="1 2" key="1">
    <citation type="submission" date="2019-11" db="EMBL/GenBank/DDBJ databases">
        <title>Whole genome sequence of Oryza granulata.</title>
        <authorList>
            <person name="Li W."/>
        </authorList>
    </citation>
    <scope>NUCLEOTIDE SEQUENCE [LARGE SCALE GENOMIC DNA]</scope>
    <source>
        <strain evidence="2">cv. Menghai</strain>
        <tissue evidence="1">Leaf</tissue>
    </source>
</reference>
<protein>
    <submittedName>
        <fullName evidence="1">Uncharacterized protein</fullName>
    </submittedName>
</protein>
<comment type="caution">
    <text evidence="1">The sequence shown here is derived from an EMBL/GenBank/DDBJ whole genome shotgun (WGS) entry which is preliminary data.</text>
</comment>